<reference evidence="9 10" key="1">
    <citation type="submission" date="2014-09" db="EMBL/GenBank/DDBJ databases">
        <authorList>
            <person name="Ellenberger Sabrina"/>
        </authorList>
    </citation>
    <scope>NUCLEOTIDE SEQUENCE [LARGE SCALE GENOMIC DNA]</scope>
    <source>
        <strain evidence="9 10">CBS 412.66</strain>
    </source>
</reference>
<sequence length="852" mass="97382">MPGVLLSTPFEGTKESAAINSNRSVDDKNNKFPQNSSHKKEEMDVKPLKRVDISENGAFSDYLTVKTSILPSKLTDNDSPPPSSPIINHPNLLEEQKKSVRPSMLQNTSRLNTSVRFQDTKTEGRPSIYLFIFVNPLSGDCKGKDLVQLPIQHFRLRRFPHVQVEIHNILDEVDRNLGIESIQLVERMAKDGQLPSLQGPQEQDSNAHKISNTVRTRHIHVWSAGGDGTVMSVFEMLVHHHIDLDYMFFSCIPFGTGNDFSQVLGWGRTIKHPNILGKRLQRLEELITERLEKSEAARLDIWQVEMSAHQGGYVRLAGPQRKDGHDVLEIDEREQRGTYPYMVRKMCNYMSIGVQGYVGSGFEKHRAGNRWMNMGIYTSESAKWVFWRRFPSVTHFIEKIKHKGETVLVVPEPDKSDSNGELDGIPKITKRPIDFVIQNIPHIWGREIDLWGEAKYGLEAVENRSGPTDAANWTPQLANDKKMEVFTIENMVSYIKKLANIRQHVSRIGQFESPFEIIFREPTIAKKQGLIETSECLESELVVLSRSQLEKLPGEIETLVEKLLISLERHVDAREEVIGKPDKAHENMIVSKRKRTDDDQEEDEKERVKRFGGEQIQIRATTQEVEQRINTFIQAKQNELDESNRTEFLSRHDPKADDVTCARTDAREINRNIQMKFDIVNNEDGPIARSLLSFNDKSKADDATEMAVAGDTTERLDNIEQHLNVKLDAAARPPFSVFERIKILENTLMEIERQHPTWAAVHFNQPNRTFPPPPPVTYITRPNIEIEEPQTSKEEKATYISTQITTAAPQQRMLRAHGRANSSLTRAVIDQLNRQKDISITRQTIESSNQKQ</sequence>
<dbReference type="STRING" id="35722.A0A0B7NNK5"/>
<dbReference type="OrthoDB" id="242257at2759"/>
<keyword evidence="6" id="KW-0067">ATP-binding</keyword>
<dbReference type="PROSITE" id="PS50146">
    <property type="entry name" value="DAGK"/>
    <property type="match status" value="1"/>
</dbReference>
<dbReference type="InterPro" id="IPR017438">
    <property type="entry name" value="ATP-NAD_kinase_N"/>
</dbReference>
<evidence type="ECO:0000313" key="10">
    <source>
        <dbReference type="Proteomes" id="UP000054107"/>
    </source>
</evidence>
<dbReference type="InterPro" id="IPR001206">
    <property type="entry name" value="Diacylglycerol_kinase_cat_dom"/>
</dbReference>
<evidence type="ECO:0000256" key="1">
    <source>
        <dbReference type="ARBA" id="ARBA00009280"/>
    </source>
</evidence>
<keyword evidence="4" id="KW-0547">Nucleotide-binding</keyword>
<evidence type="ECO:0000256" key="2">
    <source>
        <dbReference type="ARBA" id="ARBA00012133"/>
    </source>
</evidence>
<dbReference type="GO" id="GO:0007200">
    <property type="term" value="P:phospholipase C-activating G protein-coupled receptor signaling pathway"/>
    <property type="evidence" value="ECO:0007669"/>
    <property type="project" value="InterPro"/>
</dbReference>
<dbReference type="PANTHER" id="PTHR11255">
    <property type="entry name" value="DIACYLGLYCEROL KINASE"/>
    <property type="match status" value="1"/>
</dbReference>
<evidence type="ECO:0000256" key="5">
    <source>
        <dbReference type="ARBA" id="ARBA00022777"/>
    </source>
</evidence>
<dbReference type="Gene3D" id="3.40.50.10330">
    <property type="entry name" value="Probable inorganic polyphosphate/atp-NAD kinase, domain 1"/>
    <property type="match status" value="1"/>
</dbReference>
<evidence type="ECO:0000256" key="7">
    <source>
        <dbReference type="SAM" id="MobiDB-lite"/>
    </source>
</evidence>
<comment type="similarity">
    <text evidence="1">Belongs to the eukaryotic diacylglycerol kinase family.</text>
</comment>
<keyword evidence="10" id="KW-1185">Reference proteome</keyword>
<dbReference type="InterPro" id="IPR000756">
    <property type="entry name" value="Diacylglycerol_kin_accessory"/>
</dbReference>
<evidence type="ECO:0000256" key="6">
    <source>
        <dbReference type="ARBA" id="ARBA00022840"/>
    </source>
</evidence>
<dbReference type="Pfam" id="PF00609">
    <property type="entry name" value="DAGK_acc"/>
    <property type="match status" value="1"/>
</dbReference>
<dbReference type="InterPro" id="IPR016064">
    <property type="entry name" value="NAD/diacylglycerol_kinase_sf"/>
</dbReference>
<keyword evidence="3" id="KW-0808">Transferase</keyword>
<name>A0A0B7NNK5_9FUNG</name>
<dbReference type="Pfam" id="PF00781">
    <property type="entry name" value="DAGK_cat"/>
    <property type="match status" value="1"/>
</dbReference>
<dbReference type="PANTHER" id="PTHR11255:SF121">
    <property type="entry name" value="DIACYLGLYCEROL KINASE (ATP)"/>
    <property type="match status" value="1"/>
</dbReference>
<feature type="domain" description="DAGKc" evidence="8">
    <location>
        <begin position="125"/>
        <end position="309"/>
    </location>
</feature>
<dbReference type="GO" id="GO:0004143">
    <property type="term" value="F:ATP-dependent diacylglycerol kinase activity"/>
    <property type="evidence" value="ECO:0007669"/>
    <property type="project" value="UniProtKB-EC"/>
</dbReference>
<dbReference type="SUPFAM" id="SSF111331">
    <property type="entry name" value="NAD kinase/diacylglycerol kinase-like"/>
    <property type="match status" value="1"/>
</dbReference>
<dbReference type="EC" id="2.7.1.107" evidence="2"/>
<protein>
    <recommendedName>
        <fullName evidence="2">diacylglycerol kinase (ATP)</fullName>
        <ecNumber evidence="2">2.7.1.107</ecNumber>
    </recommendedName>
</protein>
<proteinExistence type="inferred from homology"/>
<dbReference type="Proteomes" id="UP000054107">
    <property type="component" value="Unassembled WGS sequence"/>
</dbReference>
<dbReference type="AlphaFoldDB" id="A0A0B7NNK5"/>
<gene>
    <name evidence="9" type="primary">PARPA_10760.1 scaffold 41684</name>
</gene>
<dbReference type="GO" id="GO:0016020">
    <property type="term" value="C:membrane"/>
    <property type="evidence" value="ECO:0007669"/>
    <property type="project" value="TreeGrafter"/>
</dbReference>
<evidence type="ECO:0000256" key="4">
    <source>
        <dbReference type="ARBA" id="ARBA00022741"/>
    </source>
</evidence>
<keyword evidence="5" id="KW-0418">Kinase</keyword>
<evidence type="ECO:0000256" key="3">
    <source>
        <dbReference type="ARBA" id="ARBA00022679"/>
    </source>
</evidence>
<organism evidence="9 10">
    <name type="scientific">Parasitella parasitica</name>
    <dbReference type="NCBI Taxonomy" id="35722"/>
    <lineage>
        <taxon>Eukaryota</taxon>
        <taxon>Fungi</taxon>
        <taxon>Fungi incertae sedis</taxon>
        <taxon>Mucoromycota</taxon>
        <taxon>Mucoromycotina</taxon>
        <taxon>Mucoromycetes</taxon>
        <taxon>Mucorales</taxon>
        <taxon>Mucorineae</taxon>
        <taxon>Mucoraceae</taxon>
        <taxon>Parasitella</taxon>
    </lineage>
</organism>
<dbReference type="InterPro" id="IPR037607">
    <property type="entry name" value="DGK"/>
</dbReference>
<accession>A0A0B7NNK5</accession>
<evidence type="ECO:0000313" key="9">
    <source>
        <dbReference type="EMBL" id="CEP16494.1"/>
    </source>
</evidence>
<evidence type="ECO:0000259" key="8">
    <source>
        <dbReference type="PROSITE" id="PS50146"/>
    </source>
</evidence>
<dbReference type="GO" id="GO:0005524">
    <property type="term" value="F:ATP binding"/>
    <property type="evidence" value="ECO:0007669"/>
    <property type="project" value="UniProtKB-KW"/>
</dbReference>
<feature type="region of interest" description="Disordered" evidence="7">
    <location>
        <begin position="1"/>
        <end position="46"/>
    </location>
</feature>
<dbReference type="EMBL" id="LN733169">
    <property type="protein sequence ID" value="CEP16494.1"/>
    <property type="molecule type" value="Genomic_DNA"/>
</dbReference>